<reference evidence="4 5" key="1">
    <citation type="submission" date="2024-11" db="EMBL/GenBank/DDBJ databases">
        <title>Chromosome-level genome assembly of Eucalyptus globulus Labill. provides insights into its genome evolution.</title>
        <authorList>
            <person name="Li X."/>
        </authorList>
    </citation>
    <scope>NUCLEOTIDE SEQUENCE [LARGE SCALE GENOMIC DNA]</scope>
    <source>
        <strain evidence="4">CL2024</strain>
        <tissue evidence="4">Fresh tender leaves</tissue>
    </source>
</reference>
<evidence type="ECO:0000256" key="1">
    <source>
        <dbReference type="PROSITE-ProRule" id="PRU00024"/>
    </source>
</evidence>
<dbReference type="Proteomes" id="UP001634007">
    <property type="component" value="Unassembled WGS sequence"/>
</dbReference>
<dbReference type="PROSITE" id="PS50119">
    <property type="entry name" value="ZF_BBOX"/>
    <property type="match status" value="1"/>
</dbReference>
<proteinExistence type="predicted"/>
<keyword evidence="1" id="KW-0862">Zinc</keyword>
<protein>
    <recommendedName>
        <fullName evidence="3">B box-type domain-containing protein</fullName>
    </recommendedName>
</protein>
<accession>A0ABD3IWV9</accession>
<feature type="compositionally biased region" description="Basic and acidic residues" evidence="2">
    <location>
        <begin position="160"/>
        <end position="181"/>
    </location>
</feature>
<keyword evidence="1" id="KW-0863">Zinc-finger</keyword>
<feature type="domain" description="B box-type" evidence="3">
    <location>
        <begin position="35"/>
        <end position="72"/>
    </location>
</feature>
<gene>
    <name evidence="4" type="ORF">ACJRO7_004444</name>
</gene>
<organism evidence="4 5">
    <name type="scientific">Eucalyptus globulus</name>
    <name type="common">Tasmanian blue gum</name>
    <dbReference type="NCBI Taxonomy" id="34317"/>
    <lineage>
        <taxon>Eukaryota</taxon>
        <taxon>Viridiplantae</taxon>
        <taxon>Streptophyta</taxon>
        <taxon>Embryophyta</taxon>
        <taxon>Tracheophyta</taxon>
        <taxon>Spermatophyta</taxon>
        <taxon>Magnoliopsida</taxon>
        <taxon>eudicotyledons</taxon>
        <taxon>Gunneridae</taxon>
        <taxon>Pentapetalae</taxon>
        <taxon>rosids</taxon>
        <taxon>malvids</taxon>
        <taxon>Myrtales</taxon>
        <taxon>Myrtaceae</taxon>
        <taxon>Myrtoideae</taxon>
        <taxon>Eucalypteae</taxon>
        <taxon>Eucalyptus</taxon>
    </lineage>
</organism>
<dbReference type="PANTHER" id="PTHR31065">
    <property type="entry name" value="PLATZ TRANSCRIPTION FACTOR FAMILY PROTEIN"/>
    <property type="match status" value="1"/>
</dbReference>
<evidence type="ECO:0000313" key="5">
    <source>
        <dbReference type="Proteomes" id="UP001634007"/>
    </source>
</evidence>
<evidence type="ECO:0000256" key="2">
    <source>
        <dbReference type="SAM" id="MobiDB-lite"/>
    </source>
</evidence>
<dbReference type="Pfam" id="PF04640">
    <property type="entry name" value="PLATZ"/>
    <property type="match status" value="1"/>
</dbReference>
<dbReference type="EMBL" id="JBJKBG010000010">
    <property type="protein sequence ID" value="KAL3719480.1"/>
    <property type="molecule type" value="Genomic_DNA"/>
</dbReference>
<evidence type="ECO:0000259" key="3">
    <source>
        <dbReference type="PROSITE" id="PS50119"/>
    </source>
</evidence>
<name>A0ABD3IWV9_EUCGL</name>
<dbReference type="AlphaFoldDB" id="A0ABD3IWV9"/>
<keyword evidence="1" id="KW-0479">Metal-binding</keyword>
<dbReference type="CDD" id="cd19756">
    <property type="entry name" value="Bbox2"/>
    <property type="match status" value="1"/>
</dbReference>
<dbReference type="InterPro" id="IPR000315">
    <property type="entry name" value="Znf_B-box"/>
</dbReference>
<evidence type="ECO:0000313" key="4">
    <source>
        <dbReference type="EMBL" id="KAL3719480.1"/>
    </source>
</evidence>
<comment type="caution">
    <text evidence="4">The sequence shown here is derived from an EMBL/GenBank/DDBJ whole genome shotgun (WGS) entry which is preliminary data.</text>
</comment>
<sequence>MTVTDTMMILSGDDQEKVIPRWLRPIAGAKFFSSCETHHSKERNYYCRVCTLAFCKDCKQQHDCSKHEILTAYKASHAASFRMEDLKSLWDISGICPYSFNGWLVAFVYKKGTGISRSRCKNGAAECESCRYVLKSPSAKYCSVECKVEAALKMNGSGNMDEKAKRNLETTLEENARDVHSFRKRARKQEEPQRAPFH</sequence>
<dbReference type="InterPro" id="IPR006734">
    <property type="entry name" value="PLATZ"/>
</dbReference>
<dbReference type="GO" id="GO:0008270">
    <property type="term" value="F:zinc ion binding"/>
    <property type="evidence" value="ECO:0007669"/>
    <property type="project" value="UniProtKB-KW"/>
</dbReference>
<dbReference type="PANTHER" id="PTHR31065:SF39">
    <property type="entry name" value="PLATZ TRANSCRIPTION FACTOR FAMILY PROTEIN"/>
    <property type="match status" value="1"/>
</dbReference>
<keyword evidence="5" id="KW-1185">Reference proteome</keyword>
<feature type="region of interest" description="Disordered" evidence="2">
    <location>
        <begin position="159"/>
        <end position="198"/>
    </location>
</feature>
<feature type="compositionally biased region" description="Basic and acidic residues" evidence="2">
    <location>
        <begin position="188"/>
        <end position="198"/>
    </location>
</feature>
<dbReference type="SUPFAM" id="SSF57845">
    <property type="entry name" value="B-box zinc-binding domain"/>
    <property type="match status" value="1"/>
</dbReference>